<comment type="caution">
    <text evidence="1">The sequence shown here is derived from an EMBL/GenBank/DDBJ whole genome shotgun (WGS) entry which is preliminary data.</text>
</comment>
<dbReference type="EMBL" id="AGQS02004789">
    <property type="protein sequence ID" value="KYF43006.1"/>
    <property type="molecule type" value="Genomic_DNA"/>
</dbReference>
<accession>A0A139XW42</accession>
<evidence type="ECO:0000313" key="2">
    <source>
        <dbReference type="Proteomes" id="UP000074247"/>
    </source>
</evidence>
<reference evidence="1 2" key="1">
    <citation type="journal article" date="2016" name="Nat. Commun.">
        <title>Local admixture of amplified and diversified secreted pathogenesis determinants shapes mosaic Toxoplasma gondii genomes.</title>
        <authorList>
            <person name="Lorenzi H."/>
            <person name="Khan A."/>
            <person name="Behnke M.S."/>
            <person name="Namasivayam S."/>
            <person name="Swapna L.S."/>
            <person name="Hadjithomas M."/>
            <person name="Karamycheva S."/>
            <person name="Pinney D."/>
            <person name="Brunk B.P."/>
            <person name="Ajioka J.W."/>
            <person name="Ajzenberg D."/>
            <person name="Boothroyd J.C."/>
            <person name="Boyle J.P."/>
            <person name="Darde M.L."/>
            <person name="Diaz-Miranda M.A."/>
            <person name="Dubey J.P."/>
            <person name="Fritz H.M."/>
            <person name="Gennari S.M."/>
            <person name="Gregory B.D."/>
            <person name="Kim K."/>
            <person name="Saeij J.P."/>
            <person name="Su C."/>
            <person name="White M.W."/>
            <person name="Zhu X.Q."/>
            <person name="Howe D.K."/>
            <person name="Rosenthal B.M."/>
            <person name="Grigg M.E."/>
            <person name="Parkinson J."/>
            <person name="Liu L."/>
            <person name="Kissinger J.C."/>
            <person name="Roos D.S."/>
            <person name="Sibley L.D."/>
        </authorList>
    </citation>
    <scope>NUCLEOTIDE SEQUENCE [LARGE SCALE GENOMIC DNA]</scope>
    <source>
        <strain evidence="1 2">ARI</strain>
    </source>
</reference>
<feature type="non-terminal residue" evidence="1">
    <location>
        <position position="1"/>
    </location>
</feature>
<sequence>TLPLRLGGPRLLETPRAFQRFFMRLKKSTSEKNSGK</sequence>
<gene>
    <name evidence="1" type="ORF">TGARI_237460B</name>
</gene>
<proteinExistence type="predicted"/>
<organism evidence="1 2">
    <name type="scientific">Toxoplasma gondii ARI</name>
    <dbReference type="NCBI Taxonomy" id="1074872"/>
    <lineage>
        <taxon>Eukaryota</taxon>
        <taxon>Sar</taxon>
        <taxon>Alveolata</taxon>
        <taxon>Apicomplexa</taxon>
        <taxon>Conoidasida</taxon>
        <taxon>Coccidia</taxon>
        <taxon>Eucoccidiorida</taxon>
        <taxon>Eimeriorina</taxon>
        <taxon>Sarcocystidae</taxon>
        <taxon>Toxoplasma</taxon>
    </lineage>
</organism>
<protein>
    <submittedName>
        <fullName evidence="1">Uncharacterized protein</fullName>
    </submittedName>
</protein>
<dbReference type="AlphaFoldDB" id="A0A139XW42"/>
<evidence type="ECO:0000313" key="1">
    <source>
        <dbReference type="EMBL" id="KYF43006.1"/>
    </source>
</evidence>
<dbReference type="Proteomes" id="UP000074247">
    <property type="component" value="Unassembled WGS sequence"/>
</dbReference>
<name>A0A139XW42_TOXGO</name>
<dbReference type="VEuPathDB" id="ToxoDB:TGARI_237460B"/>